<evidence type="ECO:0000313" key="2">
    <source>
        <dbReference type="Proteomes" id="UP000018296"/>
    </source>
</evidence>
<proteinExistence type="predicted"/>
<keyword evidence="2" id="KW-1185">Reference proteome</keyword>
<sequence length="63" mass="7165">MQVTCDPYHKEFELNNQEKRVGKLIVGFFVCPNCNRKYTVYLMDAQAIAAKEDSERVPKLAGG</sequence>
<dbReference type="RefSeq" id="WP_023509981.1">
    <property type="nucleotide sequence ID" value="NZ_AWTC01000006.1"/>
</dbReference>
<dbReference type="OrthoDB" id="1918216at2"/>
<dbReference type="STRING" id="1395513.P343_08590"/>
<reference evidence="1 2" key="1">
    <citation type="journal article" date="2013" name="Genome Announc.">
        <title>Genome Sequence of Sporolactobacillus laevolacticus DSM442, an Efficient Polymer-Grade D-Lactate Producer from Agricultural Waste Cottonseed as a Nitrogen Source.</title>
        <authorList>
            <person name="Wang H."/>
            <person name="Wang L."/>
            <person name="Ju J."/>
            <person name="Yu B."/>
            <person name="Ma Y."/>
        </authorList>
    </citation>
    <scope>NUCLEOTIDE SEQUENCE [LARGE SCALE GENOMIC DNA]</scope>
    <source>
        <strain evidence="1 2">DSM 442</strain>
    </source>
</reference>
<dbReference type="Proteomes" id="UP000018296">
    <property type="component" value="Unassembled WGS sequence"/>
</dbReference>
<protein>
    <submittedName>
        <fullName evidence="1">Uncharacterized protein</fullName>
    </submittedName>
</protein>
<evidence type="ECO:0000313" key="1">
    <source>
        <dbReference type="EMBL" id="EST12254.1"/>
    </source>
</evidence>
<accession>V6J658</accession>
<comment type="caution">
    <text evidence="1">The sequence shown here is derived from an EMBL/GenBank/DDBJ whole genome shotgun (WGS) entry which is preliminary data.</text>
</comment>
<gene>
    <name evidence="1" type="ORF">P343_08590</name>
</gene>
<name>V6J658_9BACL</name>
<dbReference type="AlphaFoldDB" id="V6J658"/>
<dbReference type="PATRIC" id="fig|1395513.3.peg.1741"/>
<organism evidence="1 2">
    <name type="scientific">Sporolactobacillus laevolacticus DSM 442</name>
    <dbReference type="NCBI Taxonomy" id="1395513"/>
    <lineage>
        <taxon>Bacteria</taxon>
        <taxon>Bacillati</taxon>
        <taxon>Bacillota</taxon>
        <taxon>Bacilli</taxon>
        <taxon>Bacillales</taxon>
        <taxon>Sporolactobacillaceae</taxon>
        <taxon>Sporolactobacillus</taxon>
    </lineage>
</organism>
<dbReference type="EMBL" id="AWTC01000006">
    <property type="protein sequence ID" value="EST12254.1"/>
    <property type="molecule type" value="Genomic_DNA"/>
</dbReference>